<feature type="domain" description="HTH cro/C1-type" evidence="1">
    <location>
        <begin position="20"/>
        <end position="74"/>
    </location>
</feature>
<dbReference type="Gene3D" id="1.10.260.40">
    <property type="entry name" value="lambda repressor-like DNA-binding domains"/>
    <property type="match status" value="1"/>
</dbReference>
<dbReference type="Proteomes" id="UP000095463">
    <property type="component" value="Unassembled WGS sequence"/>
</dbReference>
<dbReference type="SUPFAM" id="SSF47413">
    <property type="entry name" value="lambda repressor-like DNA-binding domains"/>
    <property type="match status" value="1"/>
</dbReference>
<evidence type="ECO:0000313" key="2">
    <source>
        <dbReference type="EMBL" id="OEO29778.1"/>
    </source>
</evidence>
<keyword evidence="3" id="KW-1185">Reference proteome</keyword>
<name>A0A1E5XMH0_9HYPH</name>
<evidence type="ECO:0000313" key="3">
    <source>
        <dbReference type="Proteomes" id="UP000095463"/>
    </source>
</evidence>
<dbReference type="SMART" id="SM00530">
    <property type="entry name" value="HTH_XRE"/>
    <property type="match status" value="1"/>
</dbReference>
<sequence>MPTHRTATTPSDLAMFVAKRIDELRHRKSQRAIAHIAGLRHANMLSAIKTGDAKLPLERVGDLARSLECDPHELMKLALQQFHDAGVVHLIEEAMRGGTPRVSVSSHATPTADPKSELEKILVWAIALRVEAGRIRHDLTIARRLSTTVQSRVENSEKSLKLVAHELDELLKQARRALGER</sequence>
<dbReference type="GO" id="GO:0003677">
    <property type="term" value="F:DNA binding"/>
    <property type="evidence" value="ECO:0007669"/>
    <property type="project" value="InterPro"/>
</dbReference>
<organism evidence="2 3">
    <name type="scientific">Devosia insulae DS-56</name>
    <dbReference type="NCBI Taxonomy" id="1116389"/>
    <lineage>
        <taxon>Bacteria</taxon>
        <taxon>Pseudomonadati</taxon>
        <taxon>Pseudomonadota</taxon>
        <taxon>Alphaproteobacteria</taxon>
        <taxon>Hyphomicrobiales</taxon>
        <taxon>Devosiaceae</taxon>
        <taxon>Devosia</taxon>
    </lineage>
</organism>
<dbReference type="RefSeq" id="WP_069910964.1">
    <property type="nucleotide sequence ID" value="NZ_LAJE02000257.1"/>
</dbReference>
<comment type="caution">
    <text evidence="2">The sequence shown here is derived from an EMBL/GenBank/DDBJ whole genome shotgun (WGS) entry which is preliminary data.</text>
</comment>
<dbReference type="InterPro" id="IPR001387">
    <property type="entry name" value="Cro/C1-type_HTH"/>
</dbReference>
<dbReference type="InterPro" id="IPR010982">
    <property type="entry name" value="Lambda_DNA-bd_dom_sf"/>
</dbReference>
<dbReference type="AlphaFoldDB" id="A0A1E5XMH0"/>
<dbReference type="EMBL" id="LAJE02000257">
    <property type="protein sequence ID" value="OEO29778.1"/>
    <property type="molecule type" value="Genomic_DNA"/>
</dbReference>
<gene>
    <name evidence="2" type="ORF">VW23_001650</name>
</gene>
<evidence type="ECO:0000259" key="1">
    <source>
        <dbReference type="SMART" id="SM00530"/>
    </source>
</evidence>
<reference evidence="2 3" key="1">
    <citation type="journal article" date="2015" name="Genome Announc.">
        <title>Genome Assemblies of Three Soil-Associated Devosia species: D. insulae, D. limi, and D. soli.</title>
        <authorList>
            <person name="Hassan Y.I."/>
            <person name="Lepp D."/>
            <person name="Zhou T."/>
        </authorList>
    </citation>
    <scope>NUCLEOTIDE SEQUENCE [LARGE SCALE GENOMIC DNA]</scope>
    <source>
        <strain evidence="2 3">DS-56</strain>
    </source>
</reference>
<dbReference type="OrthoDB" id="7859023at2"/>
<protein>
    <recommendedName>
        <fullName evidence="1">HTH cro/C1-type domain-containing protein</fullName>
    </recommendedName>
</protein>
<accession>A0A1E5XMH0</accession>
<proteinExistence type="predicted"/>